<dbReference type="EMBL" id="BGZK01001619">
    <property type="protein sequence ID" value="GBP83409.1"/>
    <property type="molecule type" value="Genomic_DNA"/>
</dbReference>
<name>A0A4C1Z915_EUMVA</name>
<keyword evidence="3" id="KW-1185">Reference proteome</keyword>
<protein>
    <submittedName>
        <fullName evidence="2">Uncharacterized protein</fullName>
    </submittedName>
</protein>
<evidence type="ECO:0000313" key="2">
    <source>
        <dbReference type="EMBL" id="GBP83409.1"/>
    </source>
</evidence>
<evidence type="ECO:0000313" key="3">
    <source>
        <dbReference type="Proteomes" id="UP000299102"/>
    </source>
</evidence>
<dbReference type="AlphaFoldDB" id="A0A4C1Z915"/>
<organism evidence="2 3">
    <name type="scientific">Eumeta variegata</name>
    <name type="common">Bagworm moth</name>
    <name type="synonym">Eumeta japonica</name>
    <dbReference type="NCBI Taxonomy" id="151549"/>
    <lineage>
        <taxon>Eukaryota</taxon>
        <taxon>Metazoa</taxon>
        <taxon>Ecdysozoa</taxon>
        <taxon>Arthropoda</taxon>
        <taxon>Hexapoda</taxon>
        <taxon>Insecta</taxon>
        <taxon>Pterygota</taxon>
        <taxon>Neoptera</taxon>
        <taxon>Endopterygota</taxon>
        <taxon>Lepidoptera</taxon>
        <taxon>Glossata</taxon>
        <taxon>Ditrysia</taxon>
        <taxon>Tineoidea</taxon>
        <taxon>Psychidae</taxon>
        <taxon>Oiketicinae</taxon>
        <taxon>Eumeta</taxon>
    </lineage>
</organism>
<proteinExistence type="predicted"/>
<feature type="region of interest" description="Disordered" evidence="1">
    <location>
        <begin position="43"/>
        <end position="81"/>
    </location>
</feature>
<accession>A0A4C1Z915</accession>
<sequence>ISFSKNADSQDRFSVSTNECDPNHLNAILQWWRARKYTHIKGERSGAQQDGEWVLEDEGARGRKRTTSASLGARWASKSVD</sequence>
<evidence type="ECO:0000256" key="1">
    <source>
        <dbReference type="SAM" id="MobiDB-lite"/>
    </source>
</evidence>
<dbReference type="Proteomes" id="UP000299102">
    <property type="component" value="Unassembled WGS sequence"/>
</dbReference>
<feature type="non-terminal residue" evidence="2">
    <location>
        <position position="1"/>
    </location>
</feature>
<reference evidence="2 3" key="1">
    <citation type="journal article" date="2019" name="Commun. Biol.">
        <title>The bagworm genome reveals a unique fibroin gene that provides high tensile strength.</title>
        <authorList>
            <person name="Kono N."/>
            <person name="Nakamura H."/>
            <person name="Ohtoshi R."/>
            <person name="Tomita M."/>
            <person name="Numata K."/>
            <person name="Arakawa K."/>
        </authorList>
    </citation>
    <scope>NUCLEOTIDE SEQUENCE [LARGE SCALE GENOMIC DNA]</scope>
</reference>
<comment type="caution">
    <text evidence="2">The sequence shown here is derived from an EMBL/GenBank/DDBJ whole genome shotgun (WGS) entry which is preliminary data.</text>
</comment>
<gene>
    <name evidence="2" type="ORF">EVAR_63074_1</name>
</gene>